<gene>
    <name evidence="1" type="ORF">Goshw_016968</name>
</gene>
<protein>
    <submittedName>
        <fullName evidence="1">Uncharacterized protein</fullName>
    </submittedName>
</protein>
<keyword evidence="2" id="KW-1185">Reference proteome</keyword>
<reference evidence="1 2" key="1">
    <citation type="journal article" date="2019" name="Genome Biol. Evol.">
        <title>Insights into the evolution of the New World diploid cottons (Gossypium, subgenus Houzingenia) based on genome sequencing.</title>
        <authorList>
            <person name="Grover C.E."/>
            <person name="Arick M.A. 2nd"/>
            <person name="Thrash A."/>
            <person name="Conover J.L."/>
            <person name="Sanders W.S."/>
            <person name="Peterson D.G."/>
            <person name="Frelichowski J.E."/>
            <person name="Scheffler J.A."/>
            <person name="Scheffler B.E."/>
            <person name="Wendel J.F."/>
        </authorList>
    </citation>
    <scope>NUCLEOTIDE SEQUENCE [LARGE SCALE GENOMIC DNA]</scope>
    <source>
        <strain evidence="1">1</strain>
        <tissue evidence="1">Leaf</tissue>
    </source>
</reference>
<proteinExistence type="predicted"/>
<evidence type="ECO:0000313" key="2">
    <source>
        <dbReference type="Proteomes" id="UP000593576"/>
    </source>
</evidence>
<sequence length="118" mass="13313">IALLGRQVWKLINNKESLCFKVLSSKYFPDGNIFNAKKVNRASFTWLSIVATVDFLKNGFGWQIGNGDNIKIRGENWGLEGLNRSTLISNMLSSSDDSPMKTKEIGWYGFTIPMDLSF</sequence>
<comment type="caution">
    <text evidence="1">The sequence shown here is derived from an EMBL/GenBank/DDBJ whole genome shotgun (WGS) entry which is preliminary data.</text>
</comment>
<accession>A0A7J9MYD0</accession>
<dbReference type="OrthoDB" id="997868at2759"/>
<dbReference type="AlphaFoldDB" id="A0A7J9MYD0"/>
<evidence type="ECO:0000313" key="1">
    <source>
        <dbReference type="EMBL" id="MBA0876105.1"/>
    </source>
</evidence>
<dbReference type="Proteomes" id="UP000593576">
    <property type="component" value="Unassembled WGS sequence"/>
</dbReference>
<organism evidence="1 2">
    <name type="scientific">Gossypium schwendimanii</name>
    <name type="common">Cotton</name>
    <dbReference type="NCBI Taxonomy" id="34291"/>
    <lineage>
        <taxon>Eukaryota</taxon>
        <taxon>Viridiplantae</taxon>
        <taxon>Streptophyta</taxon>
        <taxon>Embryophyta</taxon>
        <taxon>Tracheophyta</taxon>
        <taxon>Spermatophyta</taxon>
        <taxon>Magnoliopsida</taxon>
        <taxon>eudicotyledons</taxon>
        <taxon>Gunneridae</taxon>
        <taxon>Pentapetalae</taxon>
        <taxon>rosids</taxon>
        <taxon>malvids</taxon>
        <taxon>Malvales</taxon>
        <taxon>Malvaceae</taxon>
        <taxon>Malvoideae</taxon>
        <taxon>Gossypium</taxon>
    </lineage>
</organism>
<name>A0A7J9MYD0_GOSSC</name>
<feature type="non-terminal residue" evidence="1">
    <location>
        <position position="118"/>
    </location>
</feature>
<dbReference type="EMBL" id="JABFAF010263718">
    <property type="protein sequence ID" value="MBA0876105.1"/>
    <property type="molecule type" value="Genomic_DNA"/>
</dbReference>